<dbReference type="HOGENOM" id="CLU_1047479_0_0_1"/>
<dbReference type="RefSeq" id="XP_005833629.1">
    <property type="nucleotide sequence ID" value="XM_005833572.1"/>
</dbReference>
<reference evidence="1 3" key="1">
    <citation type="journal article" date="2012" name="Nature">
        <title>Algal genomes reveal evolutionary mosaicism and the fate of nucleomorphs.</title>
        <authorList>
            <consortium name="DOE Joint Genome Institute"/>
            <person name="Curtis B.A."/>
            <person name="Tanifuji G."/>
            <person name="Burki F."/>
            <person name="Gruber A."/>
            <person name="Irimia M."/>
            <person name="Maruyama S."/>
            <person name="Arias M.C."/>
            <person name="Ball S.G."/>
            <person name="Gile G.H."/>
            <person name="Hirakawa Y."/>
            <person name="Hopkins J.F."/>
            <person name="Kuo A."/>
            <person name="Rensing S.A."/>
            <person name="Schmutz J."/>
            <person name="Symeonidi A."/>
            <person name="Elias M."/>
            <person name="Eveleigh R.J."/>
            <person name="Herman E.K."/>
            <person name="Klute M.J."/>
            <person name="Nakayama T."/>
            <person name="Obornik M."/>
            <person name="Reyes-Prieto A."/>
            <person name="Armbrust E.V."/>
            <person name="Aves S.J."/>
            <person name="Beiko R.G."/>
            <person name="Coutinho P."/>
            <person name="Dacks J.B."/>
            <person name="Durnford D.G."/>
            <person name="Fast N.M."/>
            <person name="Green B.R."/>
            <person name="Grisdale C.J."/>
            <person name="Hempel F."/>
            <person name="Henrissat B."/>
            <person name="Hoppner M.P."/>
            <person name="Ishida K."/>
            <person name="Kim E."/>
            <person name="Koreny L."/>
            <person name="Kroth P.G."/>
            <person name="Liu Y."/>
            <person name="Malik S.B."/>
            <person name="Maier U.G."/>
            <person name="McRose D."/>
            <person name="Mock T."/>
            <person name="Neilson J.A."/>
            <person name="Onodera N.T."/>
            <person name="Poole A.M."/>
            <person name="Pritham E.J."/>
            <person name="Richards T.A."/>
            <person name="Rocap G."/>
            <person name="Roy S.W."/>
            <person name="Sarai C."/>
            <person name="Schaack S."/>
            <person name="Shirato S."/>
            <person name="Slamovits C.H."/>
            <person name="Spencer D.F."/>
            <person name="Suzuki S."/>
            <person name="Worden A.Z."/>
            <person name="Zauner S."/>
            <person name="Barry K."/>
            <person name="Bell C."/>
            <person name="Bharti A.K."/>
            <person name="Crow J.A."/>
            <person name="Grimwood J."/>
            <person name="Kramer R."/>
            <person name="Lindquist E."/>
            <person name="Lucas S."/>
            <person name="Salamov A."/>
            <person name="McFadden G.I."/>
            <person name="Lane C.E."/>
            <person name="Keeling P.J."/>
            <person name="Gray M.W."/>
            <person name="Grigoriev I.V."/>
            <person name="Archibald J.M."/>
        </authorList>
    </citation>
    <scope>NUCLEOTIDE SEQUENCE</scope>
    <source>
        <strain evidence="1 3">CCMP2712</strain>
    </source>
</reference>
<proteinExistence type="predicted"/>
<dbReference type="EnsemblProtists" id="EKX46649">
    <property type="protein sequence ID" value="EKX46649"/>
    <property type="gene ID" value="GUITHDRAFT_107434"/>
</dbReference>
<evidence type="ECO:0000313" key="2">
    <source>
        <dbReference type="EnsemblProtists" id="EKX46649"/>
    </source>
</evidence>
<dbReference type="GeneID" id="17303340"/>
<protein>
    <submittedName>
        <fullName evidence="1 2">Uncharacterized protein</fullName>
    </submittedName>
</protein>
<reference evidence="3" key="2">
    <citation type="submission" date="2012-11" db="EMBL/GenBank/DDBJ databases">
        <authorList>
            <person name="Kuo A."/>
            <person name="Curtis B.A."/>
            <person name="Tanifuji G."/>
            <person name="Burki F."/>
            <person name="Gruber A."/>
            <person name="Irimia M."/>
            <person name="Maruyama S."/>
            <person name="Arias M.C."/>
            <person name="Ball S.G."/>
            <person name="Gile G.H."/>
            <person name="Hirakawa Y."/>
            <person name="Hopkins J.F."/>
            <person name="Rensing S.A."/>
            <person name="Schmutz J."/>
            <person name="Symeonidi A."/>
            <person name="Elias M."/>
            <person name="Eveleigh R.J."/>
            <person name="Herman E.K."/>
            <person name="Klute M.J."/>
            <person name="Nakayama T."/>
            <person name="Obornik M."/>
            <person name="Reyes-Prieto A."/>
            <person name="Armbrust E.V."/>
            <person name="Aves S.J."/>
            <person name="Beiko R.G."/>
            <person name="Coutinho P."/>
            <person name="Dacks J.B."/>
            <person name="Durnford D.G."/>
            <person name="Fast N.M."/>
            <person name="Green B.R."/>
            <person name="Grisdale C."/>
            <person name="Hempe F."/>
            <person name="Henrissat B."/>
            <person name="Hoppner M.P."/>
            <person name="Ishida K.-I."/>
            <person name="Kim E."/>
            <person name="Koreny L."/>
            <person name="Kroth P.G."/>
            <person name="Liu Y."/>
            <person name="Malik S.-B."/>
            <person name="Maier U.G."/>
            <person name="McRose D."/>
            <person name="Mock T."/>
            <person name="Neilson J.A."/>
            <person name="Onodera N.T."/>
            <person name="Poole A.M."/>
            <person name="Pritham E.J."/>
            <person name="Richards T.A."/>
            <person name="Rocap G."/>
            <person name="Roy S.W."/>
            <person name="Sarai C."/>
            <person name="Schaack S."/>
            <person name="Shirato S."/>
            <person name="Slamovits C.H."/>
            <person name="Spencer D.F."/>
            <person name="Suzuki S."/>
            <person name="Worden A.Z."/>
            <person name="Zauner S."/>
            <person name="Barry K."/>
            <person name="Bell C."/>
            <person name="Bharti A.K."/>
            <person name="Crow J.A."/>
            <person name="Grimwood J."/>
            <person name="Kramer R."/>
            <person name="Lindquist E."/>
            <person name="Lucas S."/>
            <person name="Salamov A."/>
            <person name="McFadden G.I."/>
            <person name="Lane C.E."/>
            <person name="Keeling P.J."/>
            <person name="Gray M.W."/>
            <person name="Grigoriev I.V."/>
            <person name="Archibald J.M."/>
        </authorList>
    </citation>
    <scope>NUCLEOTIDE SEQUENCE</scope>
    <source>
        <strain evidence="3">CCMP2712</strain>
    </source>
</reference>
<dbReference type="OrthoDB" id="427096at2759"/>
<dbReference type="AlphaFoldDB" id="L1JET2"/>
<sequence length="266" mass="30354">MGMKEGMEGRERVEILAALILASASSLGFLSNELFIIQHSSKYRAKNAFCVRNPSLCRYGNKIATAVMADVTSRRARRDCKGRQRKSQTLDARNEVTRLWLHPDLFKWYGAGAIWLSNASIRDCLGCAITGRLEDADVLIYNLMSEYGNDNRTVLHVMMEMMRMLIDTGIDTTMQLSIMRYRSSRNNSLVATCVDLTVHDNFLFKFMKYISVDSYGSCYKNAEERNFDFPEALNEVAKKDRGISKMLVSSQYRFSLAIENTVNFYA</sequence>
<evidence type="ECO:0000313" key="1">
    <source>
        <dbReference type="EMBL" id="EKX46649.1"/>
    </source>
</evidence>
<dbReference type="SUPFAM" id="SSF53756">
    <property type="entry name" value="UDP-Glycosyltransferase/glycogen phosphorylase"/>
    <property type="match status" value="1"/>
</dbReference>
<name>L1JET2_GUITC</name>
<dbReference type="EMBL" id="JH992993">
    <property type="protein sequence ID" value="EKX46649.1"/>
    <property type="molecule type" value="Genomic_DNA"/>
</dbReference>
<dbReference type="KEGG" id="gtt:GUITHDRAFT_107434"/>
<gene>
    <name evidence="1" type="ORF">GUITHDRAFT_107434</name>
</gene>
<evidence type="ECO:0000313" key="3">
    <source>
        <dbReference type="Proteomes" id="UP000011087"/>
    </source>
</evidence>
<dbReference type="InterPro" id="IPR038577">
    <property type="entry name" value="GT10-like_C_sf"/>
</dbReference>
<dbReference type="Gene3D" id="3.40.50.11660">
    <property type="entry name" value="Glycosyl transferase family 10, C-terminal domain"/>
    <property type="match status" value="1"/>
</dbReference>
<dbReference type="Proteomes" id="UP000011087">
    <property type="component" value="Unassembled WGS sequence"/>
</dbReference>
<reference evidence="2" key="3">
    <citation type="submission" date="2016-03" db="UniProtKB">
        <authorList>
            <consortium name="EnsemblProtists"/>
        </authorList>
    </citation>
    <scope>IDENTIFICATION</scope>
</reference>
<organism evidence="1">
    <name type="scientific">Guillardia theta (strain CCMP2712)</name>
    <name type="common">Cryptophyte</name>
    <dbReference type="NCBI Taxonomy" id="905079"/>
    <lineage>
        <taxon>Eukaryota</taxon>
        <taxon>Cryptophyceae</taxon>
        <taxon>Pyrenomonadales</taxon>
        <taxon>Geminigeraceae</taxon>
        <taxon>Guillardia</taxon>
    </lineage>
</organism>
<keyword evidence="3" id="KW-1185">Reference proteome</keyword>
<accession>L1JET2</accession>
<dbReference type="PaxDb" id="55529-EKX46649"/>